<protein>
    <submittedName>
        <fullName evidence="3">Serine hydrolase FSH</fullName>
    </submittedName>
</protein>
<dbReference type="InterPro" id="IPR005645">
    <property type="entry name" value="FSH-like_dom"/>
</dbReference>
<dbReference type="Proteomes" id="UP001218218">
    <property type="component" value="Unassembled WGS sequence"/>
</dbReference>
<proteinExistence type="predicted"/>
<gene>
    <name evidence="3" type="ORF">DFH08DRAFT_878488</name>
</gene>
<comment type="caution">
    <text evidence="3">The sequence shown here is derived from an EMBL/GenBank/DDBJ whole genome shotgun (WGS) entry which is preliminary data.</text>
</comment>
<dbReference type="Gene3D" id="3.40.50.1820">
    <property type="entry name" value="alpha/beta hydrolase"/>
    <property type="match status" value="1"/>
</dbReference>
<sequence>MATARLATKLNILILHGYVRSAATTAHDTRKLRDILDRAAVLHYVDGPPMPPNSFPSRPWWLMDQALEFDPSDGNSRWGDVIKWWSAELSERQYDGIIGLSQGSAMTALLLSMVNHPERVPGFSPAKKQDFKFGIFCSGFVSHNSPHGEIYGMPDIPTLHTVDDEDTFVPAARTLELQGKCSSNSALYRHSEGHEIPVGGNFPKLFRDFILDATK</sequence>
<dbReference type="GO" id="GO:0005634">
    <property type="term" value="C:nucleus"/>
    <property type="evidence" value="ECO:0007669"/>
    <property type="project" value="TreeGrafter"/>
</dbReference>
<dbReference type="SUPFAM" id="SSF53474">
    <property type="entry name" value="alpha/beta-Hydrolases"/>
    <property type="match status" value="1"/>
</dbReference>
<reference evidence="3" key="1">
    <citation type="submission" date="2023-03" db="EMBL/GenBank/DDBJ databases">
        <title>Massive genome expansion in bonnet fungi (Mycena s.s.) driven by repeated elements and novel gene families across ecological guilds.</title>
        <authorList>
            <consortium name="Lawrence Berkeley National Laboratory"/>
            <person name="Harder C.B."/>
            <person name="Miyauchi S."/>
            <person name="Viragh M."/>
            <person name="Kuo A."/>
            <person name="Thoen E."/>
            <person name="Andreopoulos B."/>
            <person name="Lu D."/>
            <person name="Skrede I."/>
            <person name="Drula E."/>
            <person name="Henrissat B."/>
            <person name="Morin E."/>
            <person name="Kohler A."/>
            <person name="Barry K."/>
            <person name="LaButti K."/>
            <person name="Morin E."/>
            <person name="Salamov A."/>
            <person name="Lipzen A."/>
            <person name="Mereny Z."/>
            <person name="Hegedus B."/>
            <person name="Baldrian P."/>
            <person name="Stursova M."/>
            <person name="Weitz H."/>
            <person name="Taylor A."/>
            <person name="Grigoriev I.V."/>
            <person name="Nagy L.G."/>
            <person name="Martin F."/>
            <person name="Kauserud H."/>
        </authorList>
    </citation>
    <scope>NUCLEOTIDE SEQUENCE</scope>
    <source>
        <strain evidence="3">CBHHK002</strain>
    </source>
</reference>
<organism evidence="3 4">
    <name type="scientific">Mycena albidolilacea</name>
    <dbReference type="NCBI Taxonomy" id="1033008"/>
    <lineage>
        <taxon>Eukaryota</taxon>
        <taxon>Fungi</taxon>
        <taxon>Dikarya</taxon>
        <taxon>Basidiomycota</taxon>
        <taxon>Agaricomycotina</taxon>
        <taxon>Agaricomycetes</taxon>
        <taxon>Agaricomycetidae</taxon>
        <taxon>Agaricales</taxon>
        <taxon>Marasmiineae</taxon>
        <taxon>Mycenaceae</taxon>
        <taxon>Mycena</taxon>
    </lineage>
</organism>
<dbReference type="EMBL" id="JARIHO010000031">
    <property type="protein sequence ID" value="KAJ7336341.1"/>
    <property type="molecule type" value="Genomic_DNA"/>
</dbReference>
<keyword evidence="1 3" id="KW-0378">Hydrolase</keyword>
<evidence type="ECO:0000313" key="4">
    <source>
        <dbReference type="Proteomes" id="UP001218218"/>
    </source>
</evidence>
<dbReference type="InterPro" id="IPR029058">
    <property type="entry name" value="AB_hydrolase_fold"/>
</dbReference>
<evidence type="ECO:0000256" key="1">
    <source>
        <dbReference type="ARBA" id="ARBA00022801"/>
    </source>
</evidence>
<dbReference type="Pfam" id="PF03959">
    <property type="entry name" value="FSH1"/>
    <property type="match status" value="1"/>
</dbReference>
<dbReference type="PANTHER" id="PTHR48070">
    <property type="entry name" value="ESTERASE OVCA2"/>
    <property type="match status" value="1"/>
</dbReference>
<evidence type="ECO:0000313" key="3">
    <source>
        <dbReference type="EMBL" id="KAJ7336341.1"/>
    </source>
</evidence>
<feature type="domain" description="Serine hydrolase" evidence="2">
    <location>
        <begin position="8"/>
        <end position="198"/>
    </location>
</feature>
<evidence type="ECO:0000259" key="2">
    <source>
        <dbReference type="Pfam" id="PF03959"/>
    </source>
</evidence>
<dbReference type="AlphaFoldDB" id="A0AAD6ZRQ4"/>
<dbReference type="PANTHER" id="PTHR48070:SF6">
    <property type="entry name" value="ESTERASE OVCA2"/>
    <property type="match status" value="1"/>
</dbReference>
<keyword evidence="4" id="KW-1185">Reference proteome</keyword>
<dbReference type="GO" id="GO:0005737">
    <property type="term" value="C:cytoplasm"/>
    <property type="evidence" value="ECO:0007669"/>
    <property type="project" value="TreeGrafter"/>
</dbReference>
<dbReference type="GO" id="GO:0016787">
    <property type="term" value="F:hydrolase activity"/>
    <property type="evidence" value="ECO:0007669"/>
    <property type="project" value="UniProtKB-KW"/>
</dbReference>
<accession>A0AAD6ZRQ4</accession>
<name>A0AAD6ZRQ4_9AGAR</name>
<dbReference type="InterPro" id="IPR050593">
    <property type="entry name" value="LovG"/>
</dbReference>